<name>A0AAN7PHF3_9COLE</name>
<accession>A0AAN7PHF3</accession>
<dbReference type="GO" id="GO:0097745">
    <property type="term" value="P:mitochondrial tRNA 5'-end processing"/>
    <property type="evidence" value="ECO:0007669"/>
    <property type="project" value="TreeGrafter"/>
</dbReference>
<dbReference type="EC" id="3.1.26.5" evidence="5"/>
<dbReference type="PANTHER" id="PTHR13547:SF1">
    <property type="entry name" value="MITOCHONDRIAL RIBONUCLEASE P CATALYTIC SUBUNIT"/>
    <property type="match status" value="1"/>
</dbReference>
<dbReference type="InterPro" id="IPR011990">
    <property type="entry name" value="TPR-like_helical_dom_sf"/>
</dbReference>
<keyword evidence="8" id="KW-0479">Metal-binding</keyword>
<evidence type="ECO:0000256" key="7">
    <source>
        <dbReference type="ARBA" id="ARBA00022722"/>
    </source>
</evidence>
<evidence type="ECO:0000313" key="17">
    <source>
        <dbReference type="EMBL" id="KAK4886328.1"/>
    </source>
</evidence>
<keyword evidence="11" id="KW-0460">Magnesium</keyword>
<dbReference type="EMBL" id="JARPUR010000001">
    <property type="protein sequence ID" value="KAK4886328.1"/>
    <property type="molecule type" value="Genomic_DNA"/>
</dbReference>
<dbReference type="InterPro" id="IPR033495">
    <property type="entry name" value="MRPP3_PIN_dom"/>
</dbReference>
<evidence type="ECO:0000256" key="8">
    <source>
        <dbReference type="ARBA" id="ARBA00022723"/>
    </source>
</evidence>
<evidence type="ECO:0000259" key="16">
    <source>
        <dbReference type="Pfam" id="PF16953"/>
    </source>
</evidence>
<keyword evidence="10" id="KW-0862">Zinc</keyword>
<dbReference type="GO" id="GO:0001682">
    <property type="term" value="P:tRNA 5'-leader removal"/>
    <property type="evidence" value="ECO:0007669"/>
    <property type="project" value="TreeGrafter"/>
</dbReference>
<evidence type="ECO:0000256" key="6">
    <source>
        <dbReference type="ARBA" id="ARBA00022694"/>
    </source>
</evidence>
<dbReference type="PANTHER" id="PTHR13547">
    <property type="match status" value="1"/>
</dbReference>
<proteinExistence type="inferred from homology"/>
<keyword evidence="7" id="KW-0540">Nuclease</keyword>
<reference evidence="18" key="1">
    <citation type="submission" date="2023-01" db="EMBL/GenBank/DDBJ databases">
        <title>Key to firefly adult light organ development and bioluminescence: homeobox transcription factors regulate luciferase expression and transportation to peroxisome.</title>
        <authorList>
            <person name="Fu X."/>
        </authorList>
    </citation>
    <scope>NUCLEOTIDE SEQUENCE [LARGE SCALE GENOMIC DNA]</scope>
</reference>
<evidence type="ECO:0000256" key="3">
    <source>
        <dbReference type="ARBA" id="ARBA00004173"/>
    </source>
</evidence>
<comment type="similarity">
    <text evidence="4">Belongs to the PPR family. P subfamily.</text>
</comment>
<dbReference type="AlphaFoldDB" id="A0AAN7PHF3"/>
<evidence type="ECO:0000256" key="10">
    <source>
        <dbReference type="ARBA" id="ARBA00022833"/>
    </source>
</evidence>
<keyword evidence="12" id="KW-0809">Transit peptide</keyword>
<dbReference type="Proteomes" id="UP001353858">
    <property type="component" value="Unassembled WGS sequence"/>
</dbReference>
<dbReference type="InterPro" id="IPR031595">
    <property type="entry name" value="PRORP_C"/>
</dbReference>
<evidence type="ECO:0000256" key="13">
    <source>
        <dbReference type="ARBA" id="ARBA00023128"/>
    </source>
</evidence>
<evidence type="ECO:0000256" key="2">
    <source>
        <dbReference type="ARBA" id="ARBA00001946"/>
    </source>
</evidence>
<dbReference type="GO" id="GO:0004526">
    <property type="term" value="F:ribonuclease P activity"/>
    <property type="evidence" value="ECO:0007669"/>
    <property type="project" value="UniProtKB-EC"/>
</dbReference>
<dbReference type="Gene3D" id="3.40.50.11980">
    <property type="match status" value="1"/>
</dbReference>
<keyword evidence="6" id="KW-0819">tRNA processing</keyword>
<feature type="domain" description="PRORP" evidence="16">
    <location>
        <begin position="288"/>
        <end position="519"/>
    </location>
</feature>
<evidence type="ECO:0000256" key="11">
    <source>
        <dbReference type="ARBA" id="ARBA00022842"/>
    </source>
</evidence>
<protein>
    <recommendedName>
        <fullName evidence="14">Mitochondrial ribonuclease P catalytic subunit</fullName>
        <ecNumber evidence="5">3.1.26.5</ecNumber>
    </recommendedName>
    <alternativeName>
        <fullName evidence="15">Mitochondrial ribonuclease P protein 3</fullName>
    </alternativeName>
</protein>
<evidence type="ECO:0000313" key="18">
    <source>
        <dbReference type="Proteomes" id="UP001353858"/>
    </source>
</evidence>
<dbReference type="GO" id="GO:0046872">
    <property type="term" value="F:metal ion binding"/>
    <property type="evidence" value="ECO:0007669"/>
    <property type="project" value="UniProtKB-KW"/>
</dbReference>
<keyword evidence="18" id="KW-1185">Reference proteome</keyword>
<sequence length="522" mass="61135">MRCSQSLYTLVKLHTFHNFKCLQSYISTFRNVPNRKVKIEQEQKNVLGNVIPSILLNKKIQTVNDWSHVREEILNTNVQITSKSIDSAILSVCMASKKYQLGIEYVEYLKHQKIALGLATLGKYFKLLYLKNYPKNLSEPEEADIYNLYEELRKVYKVFDVFTCENLIHILSLTNYWRECFRLLDEMKISCQPGNVAYSVIIAACFRNNDADLGWSYLNECAEKDRFPSTIAYTSYIDLHEQTQNLETLEKLFKYFQSYDIKCDIEMTNKMINVYKKMKLKAEVITVKNSVKCRNCHNQLQKLELKDEEFDDLKKAIFKNVIIGSNVFYKTTPKEVDEFKWFVANMKKYDVIIDGLNVAYSVGTKHPSHVFAFLVKSAVQHFVLQNKTVLLLGRTHMQKWSKPNWSYVSKNADIFLTQTLSHDDPYLLYCALNSGKNTIIVSRDLMRNHVFKLNDIKLKILFSRWLLQCQYQLLHINDSGKVFFKYPLPYSRTAQKIGNIWHLPCDDSSNNSDLHKWLCLSK</sequence>
<gene>
    <name evidence="17" type="ORF">RN001_002599</name>
</gene>
<evidence type="ECO:0000256" key="5">
    <source>
        <dbReference type="ARBA" id="ARBA00012179"/>
    </source>
</evidence>
<dbReference type="Pfam" id="PF16953">
    <property type="entry name" value="PRORP"/>
    <property type="match status" value="1"/>
</dbReference>
<keyword evidence="9" id="KW-0378">Hydrolase</keyword>
<dbReference type="Gene3D" id="1.25.40.10">
    <property type="entry name" value="Tetratricopeptide repeat domain"/>
    <property type="match status" value="1"/>
</dbReference>
<comment type="catalytic activity">
    <reaction evidence="1">
        <text>Endonucleolytic cleavage of RNA, removing 5'-extranucleotides from tRNA precursor.</text>
        <dbReference type="EC" id="3.1.26.5"/>
    </reaction>
</comment>
<comment type="caution">
    <text evidence="17">The sequence shown here is derived from an EMBL/GenBank/DDBJ whole genome shotgun (WGS) entry which is preliminary data.</text>
</comment>
<evidence type="ECO:0000256" key="14">
    <source>
        <dbReference type="ARBA" id="ARBA00044536"/>
    </source>
</evidence>
<evidence type="ECO:0000256" key="4">
    <source>
        <dbReference type="ARBA" id="ARBA00007626"/>
    </source>
</evidence>
<keyword evidence="13" id="KW-0496">Mitochondrion</keyword>
<organism evidence="17 18">
    <name type="scientific">Aquatica leii</name>
    <dbReference type="NCBI Taxonomy" id="1421715"/>
    <lineage>
        <taxon>Eukaryota</taxon>
        <taxon>Metazoa</taxon>
        <taxon>Ecdysozoa</taxon>
        <taxon>Arthropoda</taxon>
        <taxon>Hexapoda</taxon>
        <taxon>Insecta</taxon>
        <taxon>Pterygota</taxon>
        <taxon>Neoptera</taxon>
        <taxon>Endopterygota</taxon>
        <taxon>Coleoptera</taxon>
        <taxon>Polyphaga</taxon>
        <taxon>Elateriformia</taxon>
        <taxon>Elateroidea</taxon>
        <taxon>Lampyridae</taxon>
        <taxon>Luciolinae</taxon>
        <taxon>Aquatica</taxon>
    </lineage>
</organism>
<evidence type="ECO:0000256" key="9">
    <source>
        <dbReference type="ARBA" id="ARBA00022801"/>
    </source>
</evidence>
<evidence type="ECO:0000256" key="12">
    <source>
        <dbReference type="ARBA" id="ARBA00022946"/>
    </source>
</evidence>
<comment type="subcellular location">
    <subcellularLocation>
        <location evidence="3">Mitochondrion</location>
    </subcellularLocation>
</comment>
<evidence type="ECO:0000256" key="15">
    <source>
        <dbReference type="ARBA" id="ARBA00044559"/>
    </source>
</evidence>
<evidence type="ECO:0000256" key="1">
    <source>
        <dbReference type="ARBA" id="ARBA00000928"/>
    </source>
</evidence>
<dbReference type="GO" id="GO:0030678">
    <property type="term" value="C:mitochondrial ribonuclease P complex"/>
    <property type="evidence" value="ECO:0007669"/>
    <property type="project" value="TreeGrafter"/>
</dbReference>
<dbReference type="CDD" id="cd18718">
    <property type="entry name" value="PIN_PRORP"/>
    <property type="match status" value="1"/>
</dbReference>
<comment type="cofactor">
    <cofactor evidence="2">
        <name>Mg(2+)</name>
        <dbReference type="ChEBI" id="CHEBI:18420"/>
    </cofactor>
</comment>